<feature type="domain" description="Cas12f1-like TNB" evidence="8">
    <location>
        <begin position="167"/>
        <end position="231"/>
    </location>
</feature>
<sequence length="273" mass="29491">MHRPIDGKIKNVTVSTLADEWFVSAQTELETVIPPNAGPAVGIDLGSAQPIVLSDGAVFGIPRATPTERRRLENAHRTVHRRKKGSKNREKAKLSLARLQAKAARRRRDAAHKATTTIAKNHSVVVIEDLKVKQMTKTGRGTAEAPGTLVQKKANENRALLEIAPRTIRTMLEYKCRWYGSTLVVVDPAHTSETCSACGVVDAEARITRARYVCNACGGDFDADENAARNILVKGISSTGGLPGMACESSQTIGRKQEDDAREGGSSALQGRE</sequence>
<dbReference type="EMBL" id="LS398110">
    <property type="protein sequence ID" value="SPP92835.1"/>
    <property type="molecule type" value="Genomic_DNA"/>
</dbReference>
<evidence type="ECO:0000259" key="8">
    <source>
        <dbReference type="Pfam" id="PF07282"/>
    </source>
</evidence>
<organism evidence="9 10">
    <name type="scientific">Bradyrhizobium vignae</name>
    <dbReference type="NCBI Taxonomy" id="1549949"/>
    <lineage>
        <taxon>Bacteria</taxon>
        <taxon>Pseudomonadati</taxon>
        <taxon>Pseudomonadota</taxon>
        <taxon>Alphaproteobacteria</taxon>
        <taxon>Hyphomicrobiales</taxon>
        <taxon>Nitrobacteraceae</taxon>
        <taxon>Bradyrhizobium</taxon>
    </lineage>
</organism>
<dbReference type="SUPFAM" id="SSF57783">
    <property type="entry name" value="Zinc beta-ribbon"/>
    <property type="match status" value="1"/>
</dbReference>
<dbReference type="Pfam" id="PF01385">
    <property type="entry name" value="OrfB_IS605"/>
    <property type="match status" value="1"/>
</dbReference>
<protein>
    <submittedName>
        <fullName evidence="9">Transposase</fullName>
    </submittedName>
</protein>
<dbReference type="GO" id="GO:0006310">
    <property type="term" value="P:DNA recombination"/>
    <property type="evidence" value="ECO:0007669"/>
    <property type="project" value="UniProtKB-KW"/>
</dbReference>
<gene>
    <name evidence="9" type="ORF">BRAD3257_1717</name>
</gene>
<evidence type="ECO:0000313" key="10">
    <source>
        <dbReference type="Proteomes" id="UP000246085"/>
    </source>
</evidence>
<comment type="similarity">
    <text evidence="1">In the C-terminal section; belongs to the transposase 35 family.</text>
</comment>
<dbReference type="NCBIfam" id="TIGR01766">
    <property type="entry name" value="IS200/IS605 family accessory protein TnpB-like domain"/>
    <property type="match status" value="1"/>
</dbReference>
<proteinExistence type="inferred from homology"/>
<dbReference type="PANTHER" id="PTHR30405">
    <property type="entry name" value="TRANSPOSASE"/>
    <property type="match status" value="1"/>
</dbReference>
<dbReference type="PANTHER" id="PTHR30405:SF11">
    <property type="entry name" value="RNA-GUIDED DNA ENDONUCLEASE RV2885C-RELATED"/>
    <property type="match status" value="1"/>
</dbReference>
<evidence type="ECO:0000259" key="7">
    <source>
        <dbReference type="Pfam" id="PF01385"/>
    </source>
</evidence>
<evidence type="ECO:0000256" key="5">
    <source>
        <dbReference type="ARBA" id="ARBA00023172"/>
    </source>
</evidence>
<comment type="similarity">
    <text evidence="2">In the N-terminal section; belongs to the transposase 2 family.</text>
</comment>
<evidence type="ECO:0000256" key="1">
    <source>
        <dbReference type="ARBA" id="ARBA00008761"/>
    </source>
</evidence>
<keyword evidence="5" id="KW-0233">DNA recombination</keyword>
<feature type="domain" description="Probable transposase IS891/IS1136/IS1341" evidence="7">
    <location>
        <begin position="33"/>
        <end position="137"/>
    </location>
</feature>
<dbReference type="InterPro" id="IPR010095">
    <property type="entry name" value="Cas12f1-like_TNB"/>
</dbReference>
<dbReference type="Pfam" id="PF07282">
    <property type="entry name" value="Cas12f1-like_TNB"/>
    <property type="match status" value="1"/>
</dbReference>
<dbReference type="GO" id="GO:0003677">
    <property type="term" value="F:DNA binding"/>
    <property type="evidence" value="ECO:0007669"/>
    <property type="project" value="UniProtKB-KW"/>
</dbReference>
<evidence type="ECO:0000256" key="2">
    <source>
        <dbReference type="ARBA" id="ARBA00011044"/>
    </source>
</evidence>
<evidence type="ECO:0000256" key="3">
    <source>
        <dbReference type="ARBA" id="ARBA00022578"/>
    </source>
</evidence>
<name>A0A2U3PUK4_9BRAD</name>
<evidence type="ECO:0000256" key="4">
    <source>
        <dbReference type="ARBA" id="ARBA00023125"/>
    </source>
</evidence>
<dbReference type="Proteomes" id="UP000246085">
    <property type="component" value="Chromosome BRAD3257"/>
</dbReference>
<reference evidence="9 10" key="1">
    <citation type="submission" date="2018-03" db="EMBL/GenBank/DDBJ databases">
        <authorList>
            <person name="Gully D."/>
        </authorList>
    </citation>
    <scope>NUCLEOTIDE SEQUENCE [LARGE SCALE GENOMIC DNA]</scope>
    <source>
        <strain evidence="9">ORS3257</strain>
    </source>
</reference>
<accession>A0A2U3PUK4</accession>
<evidence type="ECO:0000313" key="9">
    <source>
        <dbReference type="EMBL" id="SPP92835.1"/>
    </source>
</evidence>
<dbReference type="KEGG" id="bvz:BRAD3257_1717"/>
<dbReference type="InterPro" id="IPR001959">
    <property type="entry name" value="Transposase"/>
</dbReference>
<dbReference type="InterPro" id="IPR051399">
    <property type="entry name" value="RNA-guided_DNA_endo/Transpos"/>
</dbReference>
<feature type="region of interest" description="Disordered" evidence="6">
    <location>
        <begin position="243"/>
        <end position="273"/>
    </location>
</feature>
<dbReference type="NCBIfam" id="NF040570">
    <property type="entry name" value="guided_TnpB"/>
    <property type="match status" value="1"/>
</dbReference>
<evidence type="ECO:0000256" key="6">
    <source>
        <dbReference type="SAM" id="MobiDB-lite"/>
    </source>
</evidence>
<dbReference type="GO" id="GO:0032196">
    <property type="term" value="P:transposition"/>
    <property type="evidence" value="ECO:0007669"/>
    <property type="project" value="UniProtKB-KW"/>
</dbReference>
<dbReference type="AlphaFoldDB" id="A0A2U3PUK4"/>
<keyword evidence="3" id="KW-0815">Transposition</keyword>
<keyword evidence="4" id="KW-0238">DNA-binding</keyword>